<sequence length="72" mass="7975">MSWSLLWVDHWSGDKDALSNGSPSGHVRRQRGKRRPTALSDNASDTTAAESSPSLDQAHDALERIAQYQQPE</sequence>
<evidence type="ECO:0000256" key="1">
    <source>
        <dbReference type="SAM" id="MobiDB-lite"/>
    </source>
</evidence>
<evidence type="ECO:0000313" key="2">
    <source>
        <dbReference type="EMBL" id="MXN63461.1"/>
    </source>
</evidence>
<accession>A0A7X3LQX3</accession>
<organism evidence="2 3">
    <name type="scientific">Stappia sediminis</name>
    <dbReference type="NCBI Taxonomy" id="2692190"/>
    <lineage>
        <taxon>Bacteria</taxon>
        <taxon>Pseudomonadati</taxon>
        <taxon>Pseudomonadota</taxon>
        <taxon>Alphaproteobacteria</taxon>
        <taxon>Hyphomicrobiales</taxon>
        <taxon>Stappiaceae</taxon>
        <taxon>Stappia</taxon>
    </lineage>
</organism>
<protein>
    <submittedName>
        <fullName evidence="2">Uncharacterized protein</fullName>
    </submittedName>
</protein>
<keyword evidence="3" id="KW-1185">Reference proteome</keyword>
<reference evidence="2 3" key="1">
    <citation type="submission" date="2019-12" db="EMBL/GenBank/DDBJ databases">
        <authorList>
            <person name="Li M."/>
        </authorList>
    </citation>
    <scope>NUCLEOTIDE SEQUENCE [LARGE SCALE GENOMIC DNA]</scope>
    <source>
        <strain evidence="2 3">GBMRC 2046</strain>
    </source>
</reference>
<dbReference type="EMBL" id="WUMV01000001">
    <property type="protein sequence ID" value="MXN63461.1"/>
    <property type="molecule type" value="Genomic_DNA"/>
</dbReference>
<comment type="caution">
    <text evidence="2">The sequence shown here is derived from an EMBL/GenBank/DDBJ whole genome shotgun (WGS) entry which is preliminary data.</text>
</comment>
<feature type="compositionally biased region" description="Basic residues" evidence="1">
    <location>
        <begin position="26"/>
        <end position="36"/>
    </location>
</feature>
<evidence type="ECO:0000313" key="3">
    <source>
        <dbReference type="Proteomes" id="UP000433101"/>
    </source>
</evidence>
<name>A0A7X3LQX3_9HYPH</name>
<dbReference type="Proteomes" id="UP000433101">
    <property type="component" value="Unassembled WGS sequence"/>
</dbReference>
<feature type="compositionally biased region" description="Polar residues" evidence="1">
    <location>
        <begin position="39"/>
        <end position="55"/>
    </location>
</feature>
<proteinExistence type="predicted"/>
<gene>
    <name evidence="2" type="ORF">GR183_00965</name>
</gene>
<dbReference type="RefSeq" id="WP_160773717.1">
    <property type="nucleotide sequence ID" value="NZ_WUMV01000001.1"/>
</dbReference>
<feature type="region of interest" description="Disordered" evidence="1">
    <location>
        <begin position="13"/>
        <end position="61"/>
    </location>
</feature>
<dbReference type="AlphaFoldDB" id="A0A7X3LQX3"/>